<evidence type="ECO:0000313" key="2">
    <source>
        <dbReference type="Proteomes" id="UP000299102"/>
    </source>
</evidence>
<dbReference type="EMBL" id="BGZK01000039">
    <property type="protein sequence ID" value="GBP10102.1"/>
    <property type="molecule type" value="Genomic_DNA"/>
</dbReference>
<dbReference type="AlphaFoldDB" id="A0A4C1T6Q6"/>
<comment type="caution">
    <text evidence="1">The sequence shown here is derived from an EMBL/GenBank/DDBJ whole genome shotgun (WGS) entry which is preliminary data.</text>
</comment>
<protein>
    <submittedName>
        <fullName evidence="1">Uncharacterized protein</fullName>
    </submittedName>
</protein>
<organism evidence="1 2">
    <name type="scientific">Eumeta variegata</name>
    <name type="common">Bagworm moth</name>
    <name type="synonym">Eumeta japonica</name>
    <dbReference type="NCBI Taxonomy" id="151549"/>
    <lineage>
        <taxon>Eukaryota</taxon>
        <taxon>Metazoa</taxon>
        <taxon>Ecdysozoa</taxon>
        <taxon>Arthropoda</taxon>
        <taxon>Hexapoda</taxon>
        <taxon>Insecta</taxon>
        <taxon>Pterygota</taxon>
        <taxon>Neoptera</taxon>
        <taxon>Endopterygota</taxon>
        <taxon>Lepidoptera</taxon>
        <taxon>Glossata</taxon>
        <taxon>Ditrysia</taxon>
        <taxon>Tineoidea</taxon>
        <taxon>Psychidae</taxon>
        <taxon>Oiketicinae</taxon>
        <taxon>Eumeta</taxon>
    </lineage>
</organism>
<keyword evidence="2" id="KW-1185">Reference proteome</keyword>
<accession>A0A4C1T6Q6</accession>
<evidence type="ECO:0000313" key="1">
    <source>
        <dbReference type="EMBL" id="GBP10102.1"/>
    </source>
</evidence>
<name>A0A4C1T6Q6_EUMVA</name>
<reference evidence="1 2" key="1">
    <citation type="journal article" date="2019" name="Commun. Biol.">
        <title>The bagworm genome reveals a unique fibroin gene that provides high tensile strength.</title>
        <authorList>
            <person name="Kono N."/>
            <person name="Nakamura H."/>
            <person name="Ohtoshi R."/>
            <person name="Tomita M."/>
            <person name="Numata K."/>
            <person name="Arakawa K."/>
        </authorList>
    </citation>
    <scope>NUCLEOTIDE SEQUENCE [LARGE SCALE GENOMIC DNA]</scope>
</reference>
<dbReference type="Proteomes" id="UP000299102">
    <property type="component" value="Unassembled WGS sequence"/>
</dbReference>
<sequence length="97" mass="11424">MNPRSRLTGPRQVRWMRAGRKDMIQNGVKVEHRSSRSLDGNSGSCYFKSLLRRNVVSDRLDRSVFVLQPRRSQHAVPHERLSHFFKKLKVKVLRILD</sequence>
<gene>
    <name evidence="1" type="ORF">EVAR_77526_1</name>
</gene>
<proteinExistence type="predicted"/>